<dbReference type="OrthoDB" id="6243574at2759"/>
<dbReference type="PANTHER" id="PTHR33395">
    <property type="entry name" value="TRANSCRIPTASE, PUTATIVE-RELATED-RELATED"/>
    <property type="match status" value="1"/>
</dbReference>
<feature type="region of interest" description="Disordered" evidence="1">
    <location>
        <begin position="1"/>
        <end position="60"/>
    </location>
</feature>
<feature type="domain" description="Reverse transcriptase" evidence="2">
    <location>
        <begin position="228"/>
        <end position="318"/>
    </location>
</feature>
<dbReference type="InterPro" id="IPR000477">
    <property type="entry name" value="RT_dom"/>
</dbReference>
<sequence>MSGQSSMTNRSGSVESGDSKYDNASTSDVGSISESDVISEEGSVITDSTSESTDENRQENIDELDRNVNPLIVNQVECMYTNANQLPLRANFLYQHINKPTRFRGNQTCRTLDLVITKDESNIDNINIDAPLGLSDHATITIDFLLSFNEDETEHFVINQDTVEKYLLLLNGSKSMGPDNIHPLIVKSMAKIFSKPLTLIFQKSIDIGKIPKEWKDARVTPLFKNKGSKLDAGNYRPVSLTSIVCKTLEKVLRKEIIDHLVTNNLLSDSQFGFRSGRSCILQLLDVIEDWSLFMDDNISWDTLYRDFAKAFDKVPLNLRDY</sequence>
<feature type="compositionally biased region" description="Polar residues" evidence="1">
    <location>
        <begin position="1"/>
        <end position="36"/>
    </location>
</feature>
<dbReference type="GO" id="GO:0061343">
    <property type="term" value="P:cell adhesion involved in heart morphogenesis"/>
    <property type="evidence" value="ECO:0007669"/>
    <property type="project" value="TreeGrafter"/>
</dbReference>
<dbReference type="EMBL" id="CACVKT020006320">
    <property type="protein sequence ID" value="CAC5400855.1"/>
    <property type="molecule type" value="Genomic_DNA"/>
</dbReference>
<dbReference type="AlphaFoldDB" id="A0A6J8CYC7"/>
<evidence type="ECO:0000256" key="1">
    <source>
        <dbReference type="SAM" id="MobiDB-lite"/>
    </source>
</evidence>
<dbReference type="InterPro" id="IPR043502">
    <property type="entry name" value="DNA/RNA_pol_sf"/>
</dbReference>
<evidence type="ECO:0000259" key="2">
    <source>
        <dbReference type="Pfam" id="PF00078"/>
    </source>
</evidence>
<reference evidence="3 4" key="1">
    <citation type="submission" date="2020-06" db="EMBL/GenBank/DDBJ databases">
        <authorList>
            <person name="Li R."/>
            <person name="Bekaert M."/>
        </authorList>
    </citation>
    <scope>NUCLEOTIDE SEQUENCE [LARGE SCALE GENOMIC DNA]</scope>
    <source>
        <strain evidence="4">wild</strain>
    </source>
</reference>
<evidence type="ECO:0000313" key="4">
    <source>
        <dbReference type="Proteomes" id="UP000507470"/>
    </source>
</evidence>
<accession>A0A6J8CYC7</accession>
<dbReference type="Pfam" id="PF00078">
    <property type="entry name" value="RVT_1"/>
    <property type="match status" value="1"/>
</dbReference>
<dbReference type="GO" id="GO:0031012">
    <property type="term" value="C:extracellular matrix"/>
    <property type="evidence" value="ECO:0007669"/>
    <property type="project" value="TreeGrafter"/>
</dbReference>
<keyword evidence="4" id="KW-1185">Reference proteome</keyword>
<proteinExistence type="predicted"/>
<protein>
    <recommendedName>
        <fullName evidence="2">Reverse transcriptase domain-containing protein</fullName>
    </recommendedName>
</protein>
<name>A0A6J8CYC7_MYTCO</name>
<gene>
    <name evidence="3" type="ORF">MCOR_35003</name>
</gene>
<dbReference type="GO" id="GO:0007508">
    <property type="term" value="P:larval heart development"/>
    <property type="evidence" value="ECO:0007669"/>
    <property type="project" value="TreeGrafter"/>
</dbReference>
<dbReference type="Proteomes" id="UP000507470">
    <property type="component" value="Unassembled WGS sequence"/>
</dbReference>
<dbReference type="PANTHER" id="PTHR33395:SF22">
    <property type="entry name" value="REVERSE TRANSCRIPTASE DOMAIN-CONTAINING PROTEIN"/>
    <property type="match status" value="1"/>
</dbReference>
<organism evidence="3 4">
    <name type="scientific">Mytilus coruscus</name>
    <name type="common">Sea mussel</name>
    <dbReference type="NCBI Taxonomy" id="42192"/>
    <lineage>
        <taxon>Eukaryota</taxon>
        <taxon>Metazoa</taxon>
        <taxon>Spiralia</taxon>
        <taxon>Lophotrochozoa</taxon>
        <taxon>Mollusca</taxon>
        <taxon>Bivalvia</taxon>
        <taxon>Autobranchia</taxon>
        <taxon>Pteriomorphia</taxon>
        <taxon>Mytilida</taxon>
        <taxon>Mytiloidea</taxon>
        <taxon>Mytilidae</taxon>
        <taxon>Mytilinae</taxon>
        <taxon>Mytilus</taxon>
    </lineage>
</organism>
<dbReference type="SUPFAM" id="SSF56672">
    <property type="entry name" value="DNA/RNA polymerases"/>
    <property type="match status" value="1"/>
</dbReference>
<evidence type="ECO:0000313" key="3">
    <source>
        <dbReference type="EMBL" id="CAC5400855.1"/>
    </source>
</evidence>